<dbReference type="EMBL" id="HBHI01015589">
    <property type="protein sequence ID" value="CAD9674915.1"/>
    <property type="molecule type" value="Transcribed_RNA"/>
</dbReference>
<accession>A0A7S2RM31</accession>
<evidence type="ECO:0008006" key="3">
    <source>
        <dbReference type="Google" id="ProtNLM"/>
    </source>
</evidence>
<sequence>MASPGLQAKAQELNVRIEGAAKIAIDEIERTHMRPLARRSYQCAVDCYDKAGTKGSSDQLEHCTRQCQGPYQQGNAHFQEEISQFQNRLSRSMMQCNDQANDMITPDMQDNPAKMKKVEDTVLKCIAKTVDNSIEMLGPMKKRMAAKLKNLS</sequence>
<dbReference type="GO" id="GO:0005737">
    <property type="term" value="C:cytoplasm"/>
    <property type="evidence" value="ECO:0007669"/>
    <property type="project" value="TreeGrafter"/>
</dbReference>
<dbReference type="Pfam" id="PF05811">
    <property type="entry name" value="DUF842"/>
    <property type="match status" value="1"/>
</dbReference>
<protein>
    <recommendedName>
        <fullName evidence="3">Protein FAM136A</fullName>
    </recommendedName>
</protein>
<organism evidence="2">
    <name type="scientific">Eucampia antarctica</name>
    <dbReference type="NCBI Taxonomy" id="49252"/>
    <lineage>
        <taxon>Eukaryota</taxon>
        <taxon>Sar</taxon>
        <taxon>Stramenopiles</taxon>
        <taxon>Ochrophyta</taxon>
        <taxon>Bacillariophyta</taxon>
        <taxon>Mediophyceae</taxon>
        <taxon>Biddulphiophycidae</taxon>
        <taxon>Hemiaulales</taxon>
        <taxon>Hemiaulaceae</taxon>
        <taxon>Eucampia</taxon>
    </lineage>
</organism>
<dbReference type="PANTHER" id="PTHR21096">
    <property type="entry name" value="PROTEIN FAM136A"/>
    <property type="match status" value="1"/>
</dbReference>
<dbReference type="InterPro" id="IPR008560">
    <property type="entry name" value="DUF842_euk"/>
</dbReference>
<name>A0A7S2RM31_9STRA</name>
<dbReference type="PANTHER" id="PTHR21096:SF0">
    <property type="entry name" value="PROTEIN FAM136A"/>
    <property type="match status" value="1"/>
</dbReference>
<gene>
    <name evidence="2" type="ORF">EANT1437_LOCUS7990</name>
</gene>
<proteinExistence type="inferred from homology"/>
<evidence type="ECO:0000313" key="2">
    <source>
        <dbReference type="EMBL" id="CAD9674915.1"/>
    </source>
</evidence>
<evidence type="ECO:0000256" key="1">
    <source>
        <dbReference type="ARBA" id="ARBA00009952"/>
    </source>
</evidence>
<reference evidence="2" key="1">
    <citation type="submission" date="2021-01" db="EMBL/GenBank/DDBJ databases">
        <authorList>
            <person name="Corre E."/>
            <person name="Pelletier E."/>
            <person name="Niang G."/>
            <person name="Scheremetjew M."/>
            <person name="Finn R."/>
            <person name="Kale V."/>
            <person name="Holt S."/>
            <person name="Cochrane G."/>
            <person name="Meng A."/>
            <person name="Brown T."/>
            <person name="Cohen L."/>
        </authorList>
    </citation>
    <scope>NUCLEOTIDE SEQUENCE</scope>
    <source>
        <strain evidence="2">CCMP1452</strain>
    </source>
</reference>
<dbReference type="AlphaFoldDB" id="A0A7S2RM31"/>
<comment type="similarity">
    <text evidence="1">Belongs to the FAM136 family.</text>
</comment>